<name>A0ABM7YNH1_9BURK</name>
<keyword evidence="2" id="KW-0479">Metal-binding</keyword>
<keyword evidence="5" id="KW-0411">Iron-sulfur</keyword>
<dbReference type="SUPFAM" id="SSF55961">
    <property type="entry name" value="Bet v1-like"/>
    <property type="match status" value="1"/>
</dbReference>
<dbReference type="PANTHER" id="PTHR21266">
    <property type="entry name" value="IRON-SULFUR DOMAIN CONTAINING PROTEIN"/>
    <property type="match status" value="1"/>
</dbReference>
<dbReference type="PROSITE" id="PS51296">
    <property type="entry name" value="RIESKE"/>
    <property type="match status" value="1"/>
</dbReference>
<dbReference type="Pfam" id="PF00355">
    <property type="entry name" value="Rieske"/>
    <property type="match status" value="1"/>
</dbReference>
<evidence type="ECO:0000256" key="2">
    <source>
        <dbReference type="ARBA" id="ARBA00022723"/>
    </source>
</evidence>
<organism evidence="7 8">
    <name type="scientific">Sphaerotilus microaerophilus</name>
    <dbReference type="NCBI Taxonomy" id="2914710"/>
    <lineage>
        <taxon>Bacteria</taxon>
        <taxon>Pseudomonadati</taxon>
        <taxon>Pseudomonadota</taxon>
        <taxon>Betaproteobacteria</taxon>
        <taxon>Burkholderiales</taxon>
        <taxon>Sphaerotilaceae</taxon>
        <taxon>Sphaerotilus</taxon>
    </lineage>
</organism>
<dbReference type="Gene3D" id="3.90.380.10">
    <property type="entry name" value="Naphthalene 1,2-dioxygenase Alpha Subunit, Chain A, domain 1"/>
    <property type="match status" value="1"/>
</dbReference>
<evidence type="ECO:0000313" key="8">
    <source>
        <dbReference type="Proteomes" id="UP001057498"/>
    </source>
</evidence>
<evidence type="ECO:0000256" key="4">
    <source>
        <dbReference type="ARBA" id="ARBA00023004"/>
    </source>
</evidence>
<sequence>MAFVRNTWYCAGWSKDFSRQPITRTLLGEPLMLWRNEAGEAVILSNRCSHRFAPLHKGCVQGDTAACPYHGLKFDSRGQCVHNPHGDGHIPKAAHLRSYPVAERAGVVWVWMGEAEKADAQQILPEAHTGFLQAVEQFSVATGHLEVSGNNLLVMDNLLDLTHAPYVHPKTVGGAPEDSVEAGMQVGIEEDDRSITSTYFCPSMKPTPQLRPLFREEQGDFRVRMRWQPASSLAMRLSMTPCGQADGSGVVLPLLHLLTPIDEHRTHYFFALGRNVALGVPEADAEMAEFARRAFEEEDEPMISACQAQMGTSDLFSLRPVLLQTDVANVKARRRVEALIVQEAGR</sequence>
<dbReference type="Pfam" id="PF19112">
    <property type="entry name" value="VanA_C"/>
    <property type="match status" value="1"/>
</dbReference>
<dbReference type="Proteomes" id="UP001057498">
    <property type="component" value="Chromosome"/>
</dbReference>
<dbReference type="RefSeq" id="WP_251973794.1">
    <property type="nucleotide sequence ID" value="NZ_AP025730.1"/>
</dbReference>
<evidence type="ECO:0000259" key="6">
    <source>
        <dbReference type="PROSITE" id="PS51296"/>
    </source>
</evidence>
<protein>
    <submittedName>
        <fullName evidence="7">(2Fe-2S)-binding protein</fullName>
    </submittedName>
</protein>
<dbReference type="InterPro" id="IPR050584">
    <property type="entry name" value="Cholesterol_7-desaturase"/>
</dbReference>
<keyword evidence="8" id="KW-1185">Reference proteome</keyword>
<evidence type="ECO:0000256" key="1">
    <source>
        <dbReference type="ARBA" id="ARBA00022714"/>
    </source>
</evidence>
<reference evidence="7" key="1">
    <citation type="submission" date="2022-04" db="EMBL/GenBank/DDBJ databases">
        <title>Whole genome sequence of Sphaerotilus sp. FB-5.</title>
        <authorList>
            <person name="Takeda M."/>
            <person name="Narihara S."/>
            <person name="Akimoto M."/>
            <person name="Akimoto R."/>
            <person name="Nishiyashiki S."/>
            <person name="Murakami T."/>
        </authorList>
    </citation>
    <scope>NUCLEOTIDE SEQUENCE</scope>
    <source>
        <strain evidence="7">FB-5</strain>
    </source>
</reference>
<dbReference type="InterPro" id="IPR017941">
    <property type="entry name" value="Rieske_2Fe-2S"/>
</dbReference>
<dbReference type="InterPro" id="IPR036922">
    <property type="entry name" value="Rieske_2Fe-2S_sf"/>
</dbReference>
<proteinExistence type="predicted"/>
<keyword evidence="3" id="KW-0560">Oxidoreductase</keyword>
<dbReference type="SUPFAM" id="SSF50022">
    <property type="entry name" value="ISP domain"/>
    <property type="match status" value="1"/>
</dbReference>
<feature type="domain" description="Rieske" evidence="6">
    <location>
        <begin position="8"/>
        <end position="110"/>
    </location>
</feature>
<dbReference type="Gene3D" id="2.102.10.10">
    <property type="entry name" value="Rieske [2Fe-2S] iron-sulphur domain"/>
    <property type="match status" value="1"/>
</dbReference>
<keyword evidence="1" id="KW-0001">2Fe-2S</keyword>
<keyword evidence="4" id="KW-0408">Iron</keyword>
<dbReference type="InterPro" id="IPR044043">
    <property type="entry name" value="VanA_C_cat"/>
</dbReference>
<evidence type="ECO:0000313" key="7">
    <source>
        <dbReference type="EMBL" id="BDI06024.1"/>
    </source>
</evidence>
<dbReference type="PANTHER" id="PTHR21266:SF60">
    <property type="entry name" value="3-KETOSTEROID-9-ALPHA-MONOOXYGENASE, OXYGENASE COMPONENT"/>
    <property type="match status" value="1"/>
</dbReference>
<gene>
    <name evidence="7" type="ORF">CATMQ487_29940</name>
</gene>
<evidence type="ECO:0000256" key="5">
    <source>
        <dbReference type="ARBA" id="ARBA00023014"/>
    </source>
</evidence>
<dbReference type="EMBL" id="AP025730">
    <property type="protein sequence ID" value="BDI06024.1"/>
    <property type="molecule type" value="Genomic_DNA"/>
</dbReference>
<accession>A0ABM7YNH1</accession>
<evidence type="ECO:0000256" key="3">
    <source>
        <dbReference type="ARBA" id="ARBA00023002"/>
    </source>
</evidence>